<comment type="caution">
    <text evidence="2">The sequence shown here is derived from an EMBL/GenBank/DDBJ whole genome shotgun (WGS) entry which is preliminary data.</text>
</comment>
<keyword evidence="1" id="KW-0472">Membrane</keyword>
<feature type="transmembrane region" description="Helical" evidence="1">
    <location>
        <begin position="21"/>
        <end position="43"/>
    </location>
</feature>
<dbReference type="AlphaFoldDB" id="A0A2M8EL99"/>
<gene>
    <name evidence="2" type="ORF">CO058_02855</name>
</gene>
<accession>A0A2M8EL99</accession>
<name>A0A2M8EL99_UNCKA</name>
<evidence type="ECO:0000256" key="1">
    <source>
        <dbReference type="SAM" id="Phobius"/>
    </source>
</evidence>
<proteinExistence type="predicted"/>
<keyword evidence="1" id="KW-1133">Transmembrane helix</keyword>
<organism evidence="2 3">
    <name type="scientific">candidate division WWE3 bacterium CG_4_9_14_0_2_um_filter_35_11</name>
    <dbReference type="NCBI Taxonomy" id="1975077"/>
    <lineage>
        <taxon>Bacteria</taxon>
        <taxon>Katanobacteria</taxon>
    </lineage>
</organism>
<sequence length="78" mass="9084">MDIVNNLTIISQIEIYTIAKWLLEIFLFVYSIISVVVIRQIKFMTITIKSDTNKLIFFFAYFHLAVVLIITLITSVIL</sequence>
<reference evidence="3" key="1">
    <citation type="submission" date="2017-09" db="EMBL/GenBank/DDBJ databases">
        <title>Depth-based differentiation of microbial function through sediment-hosted aquifers and enrichment of novel symbionts in the deep terrestrial subsurface.</title>
        <authorList>
            <person name="Probst A.J."/>
            <person name="Ladd B."/>
            <person name="Jarett J.K."/>
            <person name="Geller-Mcgrath D.E."/>
            <person name="Sieber C.M.K."/>
            <person name="Emerson J.B."/>
            <person name="Anantharaman K."/>
            <person name="Thomas B.C."/>
            <person name="Malmstrom R."/>
            <person name="Stieglmeier M."/>
            <person name="Klingl A."/>
            <person name="Woyke T."/>
            <person name="Ryan C.M."/>
            <person name="Banfield J.F."/>
        </authorList>
    </citation>
    <scope>NUCLEOTIDE SEQUENCE [LARGE SCALE GENOMIC DNA]</scope>
</reference>
<dbReference type="InterPro" id="IPR043716">
    <property type="entry name" value="DUF5657"/>
</dbReference>
<keyword evidence="1" id="KW-0812">Transmembrane</keyword>
<evidence type="ECO:0000313" key="2">
    <source>
        <dbReference type="EMBL" id="PJC23522.1"/>
    </source>
</evidence>
<evidence type="ECO:0000313" key="3">
    <source>
        <dbReference type="Proteomes" id="UP000229756"/>
    </source>
</evidence>
<protein>
    <submittedName>
        <fullName evidence="2">Uncharacterized protein</fullName>
    </submittedName>
</protein>
<dbReference type="Pfam" id="PF18901">
    <property type="entry name" value="DUF5657"/>
    <property type="match status" value="1"/>
</dbReference>
<feature type="transmembrane region" description="Helical" evidence="1">
    <location>
        <begin position="55"/>
        <end position="77"/>
    </location>
</feature>
<dbReference type="EMBL" id="PFSJ01000022">
    <property type="protein sequence ID" value="PJC23522.1"/>
    <property type="molecule type" value="Genomic_DNA"/>
</dbReference>
<dbReference type="Proteomes" id="UP000229756">
    <property type="component" value="Unassembled WGS sequence"/>
</dbReference>